<dbReference type="GO" id="GO:0048038">
    <property type="term" value="F:quinone binding"/>
    <property type="evidence" value="ECO:0007669"/>
    <property type="project" value="UniProtKB-KW"/>
</dbReference>
<comment type="catalytic activity">
    <reaction evidence="5">
        <text>a quinone + NADH + 5 H(+)(in) = a quinol + NAD(+) + 4 H(+)(out)</text>
        <dbReference type="Rhea" id="RHEA:57888"/>
        <dbReference type="ChEBI" id="CHEBI:15378"/>
        <dbReference type="ChEBI" id="CHEBI:24646"/>
        <dbReference type="ChEBI" id="CHEBI:57540"/>
        <dbReference type="ChEBI" id="CHEBI:57945"/>
        <dbReference type="ChEBI" id="CHEBI:132124"/>
    </reaction>
</comment>
<organism evidence="8 9">
    <name type="scientific">Marinobacter orientalis</name>
    <dbReference type="NCBI Taxonomy" id="1928859"/>
    <lineage>
        <taxon>Bacteria</taxon>
        <taxon>Pseudomonadati</taxon>
        <taxon>Pseudomonadota</taxon>
        <taxon>Gammaproteobacteria</taxon>
        <taxon>Pseudomonadales</taxon>
        <taxon>Marinobacteraceae</taxon>
        <taxon>Marinobacter</taxon>
    </lineage>
</organism>
<dbReference type="PANTHER" id="PTHR22773">
    <property type="entry name" value="NADH DEHYDROGENASE"/>
    <property type="match status" value="1"/>
</dbReference>
<dbReference type="Proteomes" id="UP000567186">
    <property type="component" value="Unassembled WGS sequence"/>
</dbReference>
<dbReference type="InterPro" id="IPR001750">
    <property type="entry name" value="ND/Mrp_TM"/>
</dbReference>
<dbReference type="GO" id="GO:0005886">
    <property type="term" value="C:plasma membrane"/>
    <property type="evidence" value="ECO:0007669"/>
    <property type="project" value="UniProtKB-SubCell"/>
</dbReference>
<feature type="transmembrane region" description="Helical" evidence="5">
    <location>
        <begin position="196"/>
        <end position="221"/>
    </location>
</feature>
<dbReference type="HAMAP" id="MF_00445">
    <property type="entry name" value="NDH1_NuoN_1"/>
    <property type="match status" value="1"/>
</dbReference>
<evidence type="ECO:0000256" key="6">
    <source>
        <dbReference type="RuleBase" id="RU000320"/>
    </source>
</evidence>
<dbReference type="Pfam" id="PF00361">
    <property type="entry name" value="Proton_antipo_M"/>
    <property type="match status" value="1"/>
</dbReference>
<feature type="domain" description="NADH:quinone oxidoreductase/Mrp antiporter transmembrane" evidence="7">
    <location>
        <begin position="119"/>
        <end position="413"/>
    </location>
</feature>
<keyword evidence="5" id="KW-0813">Transport</keyword>
<feature type="transmembrane region" description="Helical" evidence="5">
    <location>
        <begin position="266"/>
        <end position="285"/>
    </location>
</feature>
<dbReference type="NCBIfam" id="NF004439">
    <property type="entry name" value="PRK05777.1-1"/>
    <property type="match status" value="1"/>
</dbReference>
<comment type="function">
    <text evidence="5">NDH-1 shuttles electrons from NADH, via FMN and iron-sulfur (Fe-S) centers, to quinones in the respiratory chain. The immediate electron acceptor for the enzyme in this species is believed to be ubiquinone. Couples the redox reaction to proton translocation (for every two electrons transferred, four hydrogen ions are translocated across the cytoplasmic membrane), and thus conserves the redox energy in a proton gradient.</text>
</comment>
<feature type="transmembrane region" description="Helical" evidence="5">
    <location>
        <begin position="233"/>
        <end position="254"/>
    </location>
</feature>
<dbReference type="EMBL" id="JABCKY010000003">
    <property type="protein sequence ID" value="NMT64240.1"/>
    <property type="molecule type" value="Genomic_DNA"/>
</dbReference>
<accession>A0A7Y0WSZ3</accession>
<keyword evidence="5" id="KW-0520">NAD</keyword>
<keyword evidence="5" id="KW-1003">Cell membrane</keyword>
<dbReference type="GO" id="GO:0050136">
    <property type="term" value="F:NADH dehydrogenase (quinone) (non-electrogenic) activity"/>
    <property type="evidence" value="ECO:0007669"/>
    <property type="project" value="UniProtKB-UniRule"/>
</dbReference>
<dbReference type="NCBIfam" id="TIGR01770">
    <property type="entry name" value="NDH_I_N"/>
    <property type="match status" value="1"/>
</dbReference>
<reference evidence="8 9" key="1">
    <citation type="submission" date="2020-04" db="EMBL/GenBank/DDBJ databases">
        <title>Marinobacter oceani sp. nov., isolated from marine solar saltern.</title>
        <authorList>
            <person name="Chen X.-Y."/>
        </authorList>
    </citation>
    <scope>NUCLEOTIDE SEQUENCE [LARGE SCALE GENOMIC DNA]</scope>
    <source>
        <strain evidence="8 9">W62</strain>
    </source>
</reference>
<evidence type="ECO:0000256" key="3">
    <source>
        <dbReference type="ARBA" id="ARBA00022989"/>
    </source>
</evidence>
<evidence type="ECO:0000256" key="4">
    <source>
        <dbReference type="ARBA" id="ARBA00023136"/>
    </source>
</evidence>
<comment type="subcellular location">
    <subcellularLocation>
        <location evidence="5">Cell membrane</location>
        <topology evidence="5">Multi-pass membrane protein</topology>
    </subcellularLocation>
    <subcellularLocation>
        <location evidence="1">Endomembrane system</location>
        <topology evidence="1">Multi-pass membrane protein</topology>
    </subcellularLocation>
    <subcellularLocation>
        <location evidence="6">Membrane</location>
        <topology evidence="6">Multi-pass membrane protein</topology>
    </subcellularLocation>
</comment>
<keyword evidence="5" id="KW-1278">Translocase</keyword>
<feature type="transmembrane region" description="Helical" evidence="5">
    <location>
        <begin position="156"/>
        <end position="176"/>
    </location>
</feature>
<feature type="transmembrane region" description="Helical" evidence="5">
    <location>
        <begin position="6"/>
        <end position="29"/>
    </location>
</feature>
<feature type="transmembrane region" description="Helical" evidence="5">
    <location>
        <begin position="448"/>
        <end position="471"/>
    </location>
</feature>
<protein>
    <recommendedName>
        <fullName evidence="5">NADH-quinone oxidoreductase subunit N</fullName>
        <ecNumber evidence="5">7.1.1.-</ecNumber>
    </recommendedName>
    <alternativeName>
        <fullName evidence="5">NADH dehydrogenase I subunit N</fullName>
    </alternativeName>
    <alternativeName>
        <fullName evidence="5">NDH-1 subunit N</fullName>
    </alternativeName>
</protein>
<keyword evidence="2 5" id="KW-0812">Transmembrane</keyword>
<comment type="subunit">
    <text evidence="5">NDH-1 is composed of 14 different subunits. Subunits NuoA, H, J, K, L, M, N constitute the membrane sector of the complex.</text>
</comment>
<feature type="transmembrane region" description="Helical" evidence="5">
    <location>
        <begin position="292"/>
        <end position="315"/>
    </location>
</feature>
<feature type="transmembrane region" description="Helical" evidence="5">
    <location>
        <begin position="321"/>
        <end position="342"/>
    </location>
</feature>
<dbReference type="GO" id="GO:0012505">
    <property type="term" value="C:endomembrane system"/>
    <property type="evidence" value="ECO:0007669"/>
    <property type="project" value="UniProtKB-SubCell"/>
</dbReference>
<sequence length="479" mass="50702">MLTLANLMAILPLIIVAATAILVMLGIAWQRHHGGTVMVSASGLVLALISMPLAISALSSPPLLTVDGLAIMGSVLVLLCALVTVALSHHYLAGYTGPKEEFYLLLLCAVTGALGLVASSHLATLFISLELLSMPLYGMLAYSFRTERSLEAGIKYLILSAAATGFMLFGMALIYARTGQLDLAGLAAGMTAGPDAWALAGASMMVVGLGFKLSIVPFHLWTPDVYQGGPAPATIFLATVSKLAVFVLLLRLTMTAPVFNNDWLNSLFTLLALITMLGGNLLALFQSDIKRLLGYSSIAHFGYLLVAIVAGGSLAAETVGVYLITYLLATLAAFGVVTRLSSPSVGEDAAGLHHYRGLFWRRPWLAAVMTVSFLSLAGIPLTAGFIGKFYVLALGVADSRWWLVGGIVAGSAIGLFYYLRVMVTLYLPAPGMRRMDATNDWGNRIGGLTLLVVAVSILVLGVYPMPIILWVSELSTIAF</sequence>
<feature type="transmembrane region" description="Helical" evidence="5">
    <location>
        <begin position="102"/>
        <end position="119"/>
    </location>
</feature>
<feature type="transmembrane region" description="Helical" evidence="5">
    <location>
        <begin position="36"/>
        <end position="57"/>
    </location>
</feature>
<evidence type="ECO:0000256" key="2">
    <source>
        <dbReference type="ARBA" id="ARBA00022692"/>
    </source>
</evidence>
<keyword evidence="3 5" id="KW-1133">Transmembrane helix</keyword>
<feature type="transmembrane region" description="Helical" evidence="5">
    <location>
        <begin position="401"/>
        <end position="427"/>
    </location>
</feature>
<proteinExistence type="inferred from homology"/>
<evidence type="ECO:0000256" key="5">
    <source>
        <dbReference type="HAMAP-Rule" id="MF_00445"/>
    </source>
</evidence>
<evidence type="ECO:0000259" key="7">
    <source>
        <dbReference type="Pfam" id="PF00361"/>
    </source>
</evidence>
<keyword evidence="8" id="KW-0560">Oxidoreductase</keyword>
<dbReference type="GO" id="GO:0008137">
    <property type="term" value="F:NADH dehydrogenase (ubiquinone) activity"/>
    <property type="evidence" value="ECO:0007669"/>
    <property type="project" value="InterPro"/>
</dbReference>
<feature type="transmembrane region" description="Helical" evidence="5">
    <location>
        <begin position="363"/>
        <end position="386"/>
    </location>
</feature>
<keyword evidence="9" id="KW-1185">Reference proteome</keyword>
<keyword evidence="4 5" id="KW-0472">Membrane</keyword>
<keyword evidence="5" id="KW-0830">Ubiquinone</keyword>
<evidence type="ECO:0000256" key="1">
    <source>
        <dbReference type="ARBA" id="ARBA00004127"/>
    </source>
</evidence>
<dbReference type="AlphaFoldDB" id="A0A7Y0WSZ3"/>
<comment type="similarity">
    <text evidence="5">Belongs to the complex I subunit 2 family.</text>
</comment>
<dbReference type="RefSeq" id="WP_135955404.1">
    <property type="nucleotide sequence ID" value="NZ_JABCKY010000003.1"/>
</dbReference>
<dbReference type="GO" id="GO:0042773">
    <property type="term" value="P:ATP synthesis coupled electron transport"/>
    <property type="evidence" value="ECO:0007669"/>
    <property type="project" value="InterPro"/>
</dbReference>
<keyword evidence="5" id="KW-0874">Quinone</keyword>
<comment type="caution">
    <text evidence="8">The sequence shown here is derived from an EMBL/GenBank/DDBJ whole genome shotgun (WGS) entry which is preliminary data.</text>
</comment>
<dbReference type="InterPro" id="IPR010096">
    <property type="entry name" value="NADH-Q_OxRdtase_suN/2"/>
</dbReference>
<evidence type="ECO:0000313" key="8">
    <source>
        <dbReference type="EMBL" id="NMT64240.1"/>
    </source>
</evidence>
<feature type="transmembrane region" description="Helical" evidence="5">
    <location>
        <begin position="125"/>
        <end position="144"/>
    </location>
</feature>
<gene>
    <name evidence="5 8" type="primary">nuoN</name>
    <name evidence="8" type="ORF">HIU99_11585</name>
</gene>
<dbReference type="OrthoDB" id="9768329at2"/>
<dbReference type="EC" id="7.1.1.-" evidence="5"/>
<evidence type="ECO:0000313" key="9">
    <source>
        <dbReference type="Proteomes" id="UP000567186"/>
    </source>
</evidence>
<name>A0A7Y0WSZ3_9GAMM</name>
<feature type="transmembrane region" description="Helical" evidence="5">
    <location>
        <begin position="69"/>
        <end position="90"/>
    </location>
</feature>